<dbReference type="SUPFAM" id="SSF161111">
    <property type="entry name" value="Cation efflux protein transmembrane domain-like"/>
    <property type="match status" value="1"/>
</dbReference>
<feature type="transmembrane region" description="Helical" evidence="9">
    <location>
        <begin position="126"/>
        <end position="150"/>
    </location>
</feature>
<dbReference type="Pfam" id="PF01545">
    <property type="entry name" value="Cation_efflux"/>
    <property type="match status" value="1"/>
</dbReference>
<accession>A0ABY4Y9I6</accession>
<keyword evidence="4 9" id="KW-0812">Transmembrane</keyword>
<dbReference type="SUPFAM" id="SSF160240">
    <property type="entry name" value="Cation efflux protein cytoplasmic domain-like"/>
    <property type="match status" value="1"/>
</dbReference>
<keyword evidence="8 9" id="KW-0472">Membrane</keyword>
<name>A0ABY4Y9I6_9GAMM</name>
<keyword evidence="3" id="KW-0813">Transport</keyword>
<reference evidence="12" key="1">
    <citation type="submission" date="2021-03" db="EMBL/GenBank/DDBJ databases">
        <title>Legionella lytica PCM 2298.</title>
        <authorList>
            <person name="Koper P."/>
        </authorList>
    </citation>
    <scope>NUCLEOTIDE SEQUENCE</scope>
    <source>
        <strain evidence="12">PCM 2298</strain>
    </source>
</reference>
<gene>
    <name evidence="12" type="ORF">J2N86_02800</name>
</gene>
<keyword evidence="5" id="KW-0862">Zinc</keyword>
<evidence type="ECO:0000259" key="10">
    <source>
        <dbReference type="Pfam" id="PF01545"/>
    </source>
</evidence>
<dbReference type="InterPro" id="IPR002524">
    <property type="entry name" value="Cation_efflux"/>
</dbReference>
<protein>
    <submittedName>
        <fullName evidence="12">Cation transporter</fullName>
    </submittedName>
</protein>
<dbReference type="Pfam" id="PF16916">
    <property type="entry name" value="ZT_dimer"/>
    <property type="match status" value="1"/>
</dbReference>
<dbReference type="InterPro" id="IPR058533">
    <property type="entry name" value="Cation_efflux_TM"/>
</dbReference>
<evidence type="ECO:0000256" key="6">
    <source>
        <dbReference type="ARBA" id="ARBA00022989"/>
    </source>
</evidence>
<dbReference type="NCBIfam" id="TIGR01297">
    <property type="entry name" value="CDF"/>
    <property type="match status" value="1"/>
</dbReference>
<evidence type="ECO:0000256" key="8">
    <source>
        <dbReference type="ARBA" id="ARBA00023136"/>
    </source>
</evidence>
<feature type="transmembrane region" description="Helical" evidence="9">
    <location>
        <begin position="162"/>
        <end position="190"/>
    </location>
</feature>
<evidence type="ECO:0000313" key="12">
    <source>
        <dbReference type="EMBL" id="USQ14276.1"/>
    </source>
</evidence>
<evidence type="ECO:0000256" key="3">
    <source>
        <dbReference type="ARBA" id="ARBA00022448"/>
    </source>
</evidence>
<evidence type="ECO:0000256" key="5">
    <source>
        <dbReference type="ARBA" id="ARBA00022906"/>
    </source>
</evidence>
<feature type="domain" description="Cation efflux protein transmembrane" evidence="10">
    <location>
        <begin position="29"/>
        <end position="217"/>
    </location>
</feature>
<dbReference type="InterPro" id="IPR036837">
    <property type="entry name" value="Cation_efflux_CTD_sf"/>
</dbReference>
<keyword evidence="5" id="KW-0864">Zinc transport</keyword>
<sequence>MSTHSHGDGHDHHSHAHSHGPVTYDRAFLIAIIANGLFVILQIVFAYLSNSTSLLADAFHNLGDVLSLVLAWVATSLMKRAPTMKATYGLKKTSILSALANGILLVFTCGIIATEAMYKLFSPAEIQAVSVMIVAGIGIVINFSTALLFMRGTDDLNIKSAYLHLFYDALISVGVVVSAALIYFTGWLWIDPVVGLLIAVIILKGTWSLFVNSFRLIIDGVPENISWSAVSEFLLAKPGVDGFHDLHIWAMSTQENAMSVHLYMPEIELNDESRMEWTEQLRHEFSIQHVTIQVEKTQSACNDNCHNPNFL</sequence>
<organism evidence="12 13">
    <name type="scientific">Legionella lytica</name>
    <dbReference type="NCBI Taxonomy" id="96232"/>
    <lineage>
        <taxon>Bacteria</taxon>
        <taxon>Pseudomonadati</taxon>
        <taxon>Pseudomonadota</taxon>
        <taxon>Gammaproteobacteria</taxon>
        <taxon>Legionellales</taxon>
        <taxon>Legionellaceae</taxon>
        <taxon>Legionella</taxon>
    </lineage>
</organism>
<dbReference type="InterPro" id="IPR050681">
    <property type="entry name" value="CDF/SLC30A"/>
</dbReference>
<dbReference type="EMBL" id="CP071527">
    <property type="protein sequence ID" value="USQ14276.1"/>
    <property type="molecule type" value="Genomic_DNA"/>
</dbReference>
<dbReference type="InterPro" id="IPR027470">
    <property type="entry name" value="Cation_efflux_CTD"/>
</dbReference>
<dbReference type="RefSeq" id="WP_252580840.1">
    <property type="nucleotide sequence ID" value="NZ_CP071527.1"/>
</dbReference>
<proteinExistence type="inferred from homology"/>
<dbReference type="PANTHER" id="PTHR11562:SF17">
    <property type="entry name" value="RE54080P-RELATED"/>
    <property type="match status" value="1"/>
</dbReference>
<evidence type="ECO:0000259" key="11">
    <source>
        <dbReference type="Pfam" id="PF16916"/>
    </source>
</evidence>
<evidence type="ECO:0000256" key="4">
    <source>
        <dbReference type="ARBA" id="ARBA00022692"/>
    </source>
</evidence>
<dbReference type="PANTHER" id="PTHR11562">
    <property type="entry name" value="CATION EFFLUX PROTEIN/ ZINC TRANSPORTER"/>
    <property type="match status" value="1"/>
</dbReference>
<feature type="transmembrane region" description="Helical" evidence="9">
    <location>
        <begin position="95"/>
        <end position="114"/>
    </location>
</feature>
<keyword evidence="13" id="KW-1185">Reference proteome</keyword>
<evidence type="ECO:0000256" key="1">
    <source>
        <dbReference type="ARBA" id="ARBA00004141"/>
    </source>
</evidence>
<comment type="subcellular location">
    <subcellularLocation>
        <location evidence="1">Membrane</location>
        <topology evidence="1">Multi-pass membrane protein</topology>
    </subcellularLocation>
</comment>
<comment type="similarity">
    <text evidence="2">Belongs to the cation diffusion facilitator (CDF) transporter (TC 2.A.4) family. SLC30A subfamily.</text>
</comment>
<dbReference type="Proteomes" id="UP001057474">
    <property type="component" value="Chromosome"/>
</dbReference>
<keyword evidence="6 9" id="KW-1133">Transmembrane helix</keyword>
<evidence type="ECO:0000313" key="13">
    <source>
        <dbReference type="Proteomes" id="UP001057474"/>
    </source>
</evidence>
<feature type="transmembrane region" description="Helical" evidence="9">
    <location>
        <begin position="196"/>
        <end position="218"/>
    </location>
</feature>
<dbReference type="InterPro" id="IPR027469">
    <property type="entry name" value="Cation_efflux_TMD_sf"/>
</dbReference>
<evidence type="ECO:0000256" key="9">
    <source>
        <dbReference type="SAM" id="Phobius"/>
    </source>
</evidence>
<dbReference type="Gene3D" id="1.20.1510.10">
    <property type="entry name" value="Cation efflux protein transmembrane domain"/>
    <property type="match status" value="1"/>
</dbReference>
<keyword evidence="7" id="KW-0406">Ion transport</keyword>
<feature type="transmembrane region" description="Helical" evidence="9">
    <location>
        <begin position="27"/>
        <end position="48"/>
    </location>
</feature>
<feature type="domain" description="Cation efflux protein cytoplasmic" evidence="11">
    <location>
        <begin position="225"/>
        <end position="296"/>
    </location>
</feature>
<evidence type="ECO:0000256" key="2">
    <source>
        <dbReference type="ARBA" id="ARBA00008873"/>
    </source>
</evidence>
<evidence type="ECO:0000256" key="7">
    <source>
        <dbReference type="ARBA" id="ARBA00023065"/>
    </source>
</evidence>